<dbReference type="CDD" id="cd01650">
    <property type="entry name" value="RT_nLTR_like"/>
    <property type="match status" value="1"/>
</dbReference>
<reference evidence="1" key="1">
    <citation type="submission" date="2020-04" db="EMBL/GenBank/DDBJ databases">
        <authorList>
            <person name="Alioto T."/>
            <person name="Alioto T."/>
            <person name="Gomez Garrido J."/>
        </authorList>
    </citation>
    <scope>NUCLEOTIDE SEQUENCE</scope>
    <source>
        <strain evidence="1">A484AB</strain>
    </source>
</reference>
<dbReference type="Proteomes" id="UP001152795">
    <property type="component" value="Unassembled WGS sequence"/>
</dbReference>
<dbReference type="Pfam" id="PF00078">
    <property type="entry name" value="RVT_1"/>
    <property type="match status" value="1"/>
</dbReference>
<dbReference type="PANTHER" id="PTHR33332">
    <property type="entry name" value="REVERSE TRANSCRIPTASE DOMAIN-CONTAINING PROTEIN"/>
    <property type="match status" value="1"/>
</dbReference>
<proteinExistence type="predicted"/>
<evidence type="ECO:0000313" key="2">
    <source>
        <dbReference type="Proteomes" id="UP001152795"/>
    </source>
</evidence>
<evidence type="ECO:0000313" key="1">
    <source>
        <dbReference type="EMBL" id="CAB4027594.1"/>
    </source>
</evidence>
<gene>
    <name evidence="1" type="ORF">PACLA_8A045130</name>
</gene>
<protein>
    <submittedName>
        <fullName evidence="1">Uncharacterized protein</fullName>
    </submittedName>
</protein>
<accession>A0A7D9JE15</accession>
<dbReference type="SUPFAM" id="SSF56672">
    <property type="entry name" value="DNA/RNA polymerases"/>
    <property type="match status" value="1"/>
</dbReference>
<sequence length="339" mass="37077">MGVGGSDPTSVQSASCPRDIVELFNVYFSSVLNGNDNPIDSITPPSTTGCESTLSELNLCLDDVLIVLLNLDTNKATCPKLALYQRNGNWLSSFQFSRKETKPTLRTIVRFHSSASYRGLRAEQAACSPVGKINTSQHGFIPGRSCTTQLVEVLNSIGSLLDSGKQTDVIFMDMSKAFGKVSHAALIAKLERYNISGSLLDWFSSYLYNRRQRVTTLGATSSEKTVSSGVPQGSILGPILFFLYVNDLPDVVKNSSVACFADDTKIFRRVDSICDADLLQTDLSNLDSWSTSSGLVFNQLKCKCLRVPRKNQPVLYPYTIKDNELTTTSAEKDLGNSGF</sequence>
<dbReference type="AlphaFoldDB" id="A0A7D9JE15"/>
<dbReference type="InterPro" id="IPR000477">
    <property type="entry name" value="RT_dom"/>
</dbReference>
<keyword evidence="2" id="KW-1185">Reference proteome</keyword>
<dbReference type="OrthoDB" id="5954387at2759"/>
<organism evidence="1 2">
    <name type="scientific">Paramuricea clavata</name>
    <name type="common">Red gorgonian</name>
    <name type="synonym">Violescent sea-whip</name>
    <dbReference type="NCBI Taxonomy" id="317549"/>
    <lineage>
        <taxon>Eukaryota</taxon>
        <taxon>Metazoa</taxon>
        <taxon>Cnidaria</taxon>
        <taxon>Anthozoa</taxon>
        <taxon>Octocorallia</taxon>
        <taxon>Malacalcyonacea</taxon>
        <taxon>Plexauridae</taxon>
        <taxon>Paramuricea</taxon>
    </lineage>
</organism>
<comment type="caution">
    <text evidence="1">The sequence shown here is derived from an EMBL/GenBank/DDBJ whole genome shotgun (WGS) entry which is preliminary data.</text>
</comment>
<dbReference type="PROSITE" id="PS50878">
    <property type="entry name" value="RT_POL"/>
    <property type="match status" value="1"/>
</dbReference>
<name>A0A7D9JE15_PARCT</name>
<dbReference type="EMBL" id="CACRXK020014894">
    <property type="protein sequence ID" value="CAB4027594.1"/>
    <property type="molecule type" value="Genomic_DNA"/>
</dbReference>
<dbReference type="InterPro" id="IPR043502">
    <property type="entry name" value="DNA/RNA_pol_sf"/>
</dbReference>